<sequence>DICTDAQCKDANGKFTDRLALDHPTGSLTIKNIRTTDSGIYKLQITRSGMGISITKTFN</sequence>
<feature type="non-terminal residue" evidence="2">
    <location>
        <position position="1"/>
    </location>
</feature>
<proteinExistence type="predicted"/>
<evidence type="ECO:0000259" key="1">
    <source>
        <dbReference type="Pfam" id="PF11465"/>
    </source>
</evidence>
<dbReference type="SUPFAM" id="SSF48726">
    <property type="entry name" value="Immunoglobulin"/>
    <property type="match status" value="1"/>
</dbReference>
<dbReference type="InterPro" id="IPR024303">
    <property type="entry name" value="NK_rcpt_2B4_Ig_dom"/>
</dbReference>
<gene>
    <name evidence="2" type="ORF">M9458_044891</name>
</gene>
<dbReference type="InterPro" id="IPR036179">
    <property type="entry name" value="Ig-like_dom_sf"/>
</dbReference>
<keyword evidence="3" id="KW-1185">Reference proteome</keyword>
<organism evidence="2 3">
    <name type="scientific">Cirrhinus mrigala</name>
    <name type="common">Mrigala</name>
    <dbReference type="NCBI Taxonomy" id="683832"/>
    <lineage>
        <taxon>Eukaryota</taxon>
        <taxon>Metazoa</taxon>
        <taxon>Chordata</taxon>
        <taxon>Craniata</taxon>
        <taxon>Vertebrata</taxon>
        <taxon>Euteleostomi</taxon>
        <taxon>Actinopterygii</taxon>
        <taxon>Neopterygii</taxon>
        <taxon>Teleostei</taxon>
        <taxon>Ostariophysi</taxon>
        <taxon>Cypriniformes</taxon>
        <taxon>Cyprinidae</taxon>
        <taxon>Labeoninae</taxon>
        <taxon>Labeonini</taxon>
        <taxon>Cirrhinus</taxon>
    </lineage>
</organism>
<name>A0ABD0NJR3_CIRMR</name>
<dbReference type="Gene3D" id="2.60.40.2710">
    <property type="match status" value="1"/>
</dbReference>
<feature type="non-terminal residue" evidence="2">
    <location>
        <position position="59"/>
    </location>
</feature>
<dbReference type="PANTHER" id="PTHR21063:SF4">
    <property type="entry name" value="CD48 ANTIGEN-RELATED"/>
    <property type="match status" value="1"/>
</dbReference>
<reference evidence="2 3" key="1">
    <citation type="submission" date="2024-05" db="EMBL/GenBank/DDBJ databases">
        <title>Genome sequencing and assembly of Indian major carp, Cirrhinus mrigala (Hamilton, 1822).</title>
        <authorList>
            <person name="Mohindra V."/>
            <person name="Chowdhury L.M."/>
            <person name="Lal K."/>
            <person name="Jena J.K."/>
        </authorList>
    </citation>
    <scope>NUCLEOTIDE SEQUENCE [LARGE SCALE GENOMIC DNA]</scope>
    <source>
        <strain evidence="2">CM1030</strain>
        <tissue evidence="2">Blood</tissue>
    </source>
</reference>
<dbReference type="PANTHER" id="PTHR21063">
    <property type="entry name" value="LFA-3"/>
    <property type="match status" value="1"/>
</dbReference>
<feature type="domain" description="Natural killer cell receptor 2B4 immunoglobulin" evidence="1">
    <location>
        <begin position="9"/>
        <end position="58"/>
    </location>
</feature>
<dbReference type="Pfam" id="PF11465">
    <property type="entry name" value="Receptor_2B4"/>
    <property type="match status" value="1"/>
</dbReference>
<protein>
    <recommendedName>
        <fullName evidence="1">Natural killer cell receptor 2B4 immunoglobulin domain-containing protein</fullName>
    </recommendedName>
</protein>
<evidence type="ECO:0000313" key="3">
    <source>
        <dbReference type="Proteomes" id="UP001529510"/>
    </source>
</evidence>
<evidence type="ECO:0000313" key="2">
    <source>
        <dbReference type="EMBL" id="KAL0161166.1"/>
    </source>
</evidence>
<dbReference type="Proteomes" id="UP001529510">
    <property type="component" value="Unassembled WGS sequence"/>
</dbReference>
<accession>A0ABD0NJR3</accession>
<comment type="caution">
    <text evidence="2">The sequence shown here is derived from an EMBL/GenBank/DDBJ whole genome shotgun (WGS) entry which is preliminary data.</text>
</comment>
<dbReference type="AlphaFoldDB" id="A0ABD0NJR3"/>
<dbReference type="EMBL" id="JAMKFB020000022">
    <property type="protein sequence ID" value="KAL0161166.1"/>
    <property type="molecule type" value="Genomic_DNA"/>
</dbReference>